<dbReference type="InterPro" id="IPR000683">
    <property type="entry name" value="Gfo/Idh/MocA-like_OxRdtase_N"/>
</dbReference>
<reference evidence="3 4" key="1">
    <citation type="submission" date="2015-12" db="EMBL/GenBank/DDBJ databases">
        <title>The genome of Folsomia candida.</title>
        <authorList>
            <person name="Faddeeva A."/>
            <person name="Derks M.F."/>
            <person name="Anvar Y."/>
            <person name="Smit S."/>
            <person name="Van Straalen N."/>
            <person name="Roelofs D."/>
        </authorList>
    </citation>
    <scope>NUCLEOTIDE SEQUENCE [LARGE SCALE GENOMIC DNA]</scope>
    <source>
        <strain evidence="3 4">VU population</strain>
        <tissue evidence="3">Whole body</tissue>
    </source>
</reference>
<dbReference type="OrthoDB" id="7769787at2759"/>
<dbReference type="OMA" id="NVCDDQF"/>
<evidence type="ECO:0000313" key="3">
    <source>
        <dbReference type="EMBL" id="OXA58784.1"/>
    </source>
</evidence>
<gene>
    <name evidence="3" type="ORF">Fcan01_07412</name>
</gene>
<protein>
    <submittedName>
        <fullName evidence="3">UDP-N-acetylglucosamine 3-dehydrogenase</fullName>
    </submittedName>
</protein>
<dbReference type="GO" id="GO:0000166">
    <property type="term" value="F:nucleotide binding"/>
    <property type="evidence" value="ECO:0007669"/>
    <property type="project" value="InterPro"/>
</dbReference>
<dbReference type="EMBL" id="LNIX01000003">
    <property type="protein sequence ID" value="OXA58784.1"/>
    <property type="molecule type" value="Genomic_DNA"/>
</dbReference>
<evidence type="ECO:0000259" key="2">
    <source>
        <dbReference type="Pfam" id="PF02894"/>
    </source>
</evidence>
<organism evidence="3 4">
    <name type="scientific">Folsomia candida</name>
    <name type="common">Springtail</name>
    <dbReference type="NCBI Taxonomy" id="158441"/>
    <lineage>
        <taxon>Eukaryota</taxon>
        <taxon>Metazoa</taxon>
        <taxon>Ecdysozoa</taxon>
        <taxon>Arthropoda</taxon>
        <taxon>Hexapoda</taxon>
        <taxon>Collembola</taxon>
        <taxon>Entomobryomorpha</taxon>
        <taxon>Isotomoidea</taxon>
        <taxon>Isotomidae</taxon>
        <taxon>Proisotominae</taxon>
        <taxon>Folsomia</taxon>
    </lineage>
</organism>
<dbReference type="InterPro" id="IPR036291">
    <property type="entry name" value="NAD(P)-bd_dom_sf"/>
</dbReference>
<dbReference type="SUPFAM" id="SSF51735">
    <property type="entry name" value="NAD(P)-binding Rossmann-fold domains"/>
    <property type="match status" value="1"/>
</dbReference>
<dbReference type="Gene3D" id="3.30.360.10">
    <property type="entry name" value="Dihydrodipicolinate Reductase, domain 2"/>
    <property type="match status" value="1"/>
</dbReference>
<dbReference type="AlphaFoldDB" id="A0A226EP38"/>
<dbReference type="PANTHER" id="PTHR43377">
    <property type="entry name" value="BILIVERDIN REDUCTASE A"/>
    <property type="match status" value="1"/>
</dbReference>
<dbReference type="SUPFAM" id="SSF55347">
    <property type="entry name" value="Glyceraldehyde-3-phosphate dehydrogenase-like, C-terminal domain"/>
    <property type="match status" value="1"/>
</dbReference>
<dbReference type="PANTHER" id="PTHR43377:SF2">
    <property type="entry name" value="BINDING ROSSMANN FOLD OXIDOREDUCTASE, PUTATIVE (AFU_ORTHOLOGUE AFUA_4G00560)-RELATED"/>
    <property type="match status" value="1"/>
</dbReference>
<keyword evidence="4" id="KW-1185">Reference proteome</keyword>
<dbReference type="Pfam" id="PF02894">
    <property type="entry name" value="GFO_IDH_MocA_C"/>
    <property type="match status" value="1"/>
</dbReference>
<dbReference type="InterPro" id="IPR051450">
    <property type="entry name" value="Gfo/Idh/MocA_Oxidoreductases"/>
</dbReference>
<feature type="domain" description="Gfo/Idh/MocA-like oxidoreductase C-terminal" evidence="2">
    <location>
        <begin position="151"/>
        <end position="402"/>
    </location>
</feature>
<comment type="caution">
    <text evidence="3">The sequence shown here is derived from an EMBL/GenBank/DDBJ whole genome shotgun (WGS) entry which is preliminary data.</text>
</comment>
<dbReference type="STRING" id="158441.A0A226EP38"/>
<evidence type="ECO:0000313" key="4">
    <source>
        <dbReference type="Proteomes" id="UP000198287"/>
    </source>
</evidence>
<dbReference type="InterPro" id="IPR004104">
    <property type="entry name" value="Gfo/Idh/MocA-like_OxRdtase_C"/>
</dbReference>
<proteinExistence type="predicted"/>
<dbReference type="Pfam" id="PF01408">
    <property type="entry name" value="GFO_IDH_MocA"/>
    <property type="match status" value="1"/>
</dbReference>
<sequence>MTALTPPPTPASPITIAIAGCGNRGYGYATFAKHFPQWLKVVAVADHHDFRCQQLAKEHDIPPKNIFKDWTEMASVPKLSDAVAICTTDREHTDPAIAFANLKYNILLEKPMSINIEECVKIHQAVVANNVILAVCHVLRYTNYTKAIRRILDSNVLGDIVNIQHLEPVGFWVGDFSTFPIFIFNAGNWHNEEASTFSLLSKSCHDIDLVTYMMGSKCKKVSSFGSLSHFTKKNKPKEAGNSVNCLDCSYEKSCPYSAKKIYIDNYVNKSWTGWPINVVQPKDPIDLENLTDALRKKDYGRCVYEMDNDVVDHQVVNMHFENGSTSSFTMVAFTESMCDRKTRIFGTLGELEGDGADTIKVFDFLTQTTKVVHPSTDSDNLPMSGHGGGDFSLMQAFVYACVTGNQNYVISGPQETLDTHIYCFAAEHARKTGTVVDIDEFKKSLYK</sequence>
<dbReference type="Gene3D" id="3.40.50.720">
    <property type="entry name" value="NAD(P)-binding Rossmann-like Domain"/>
    <property type="match status" value="1"/>
</dbReference>
<dbReference type="Proteomes" id="UP000198287">
    <property type="component" value="Unassembled WGS sequence"/>
</dbReference>
<evidence type="ECO:0000259" key="1">
    <source>
        <dbReference type="Pfam" id="PF01408"/>
    </source>
</evidence>
<accession>A0A226EP38</accession>
<feature type="domain" description="Gfo/Idh/MocA-like oxidoreductase N-terminal" evidence="1">
    <location>
        <begin position="14"/>
        <end position="136"/>
    </location>
</feature>
<name>A0A226EP38_FOLCA</name>